<dbReference type="GO" id="GO:0009225">
    <property type="term" value="P:nucleotide-sugar metabolic process"/>
    <property type="evidence" value="ECO:0007669"/>
    <property type="project" value="TreeGrafter"/>
</dbReference>
<dbReference type="EC" id="3.2.1.143" evidence="2"/>
<dbReference type="OrthoDB" id="1937899at2759"/>
<dbReference type="RefSeq" id="XP_022093462.1">
    <property type="nucleotide sequence ID" value="XM_022237770.1"/>
</dbReference>
<evidence type="ECO:0000259" key="8">
    <source>
        <dbReference type="Pfam" id="PF20811"/>
    </source>
</evidence>
<comment type="similarity">
    <text evidence="1">Belongs to the poly(ADP-ribose) glycohydrolase family.</text>
</comment>
<dbReference type="GO" id="GO:0005975">
    <property type="term" value="P:carbohydrate metabolic process"/>
    <property type="evidence" value="ECO:0007669"/>
    <property type="project" value="InterPro"/>
</dbReference>
<feature type="active site" evidence="4">
    <location>
        <position position="269"/>
    </location>
</feature>
<dbReference type="GO" id="GO:1990966">
    <property type="term" value="P:ATP generation from poly-ADP-D-ribose"/>
    <property type="evidence" value="ECO:0007669"/>
    <property type="project" value="TreeGrafter"/>
</dbReference>
<feature type="compositionally biased region" description="Basic and acidic residues" evidence="6">
    <location>
        <begin position="826"/>
        <end position="835"/>
    </location>
</feature>
<dbReference type="GO" id="GO:0005737">
    <property type="term" value="C:cytoplasm"/>
    <property type="evidence" value="ECO:0007669"/>
    <property type="project" value="TreeGrafter"/>
</dbReference>
<dbReference type="InterPro" id="IPR046372">
    <property type="entry name" value="PARG_cat_C"/>
</dbReference>
<feature type="domain" description="PARG catalytic Macro" evidence="7">
    <location>
        <begin position="221"/>
        <end position="381"/>
    </location>
</feature>
<evidence type="ECO:0000256" key="6">
    <source>
        <dbReference type="SAM" id="MobiDB-lite"/>
    </source>
</evidence>
<dbReference type="PANTHER" id="PTHR12837">
    <property type="entry name" value="POLY ADP-RIBOSE GLYCOHYDROLASE"/>
    <property type="match status" value="1"/>
</dbReference>
<feature type="compositionally biased region" description="Low complexity" evidence="6">
    <location>
        <begin position="966"/>
        <end position="987"/>
    </location>
</feature>
<feature type="region of interest" description="Disordered" evidence="6">
    <location>
        <begin position="867"/>
        <end position="894"/>
    </location>
</feature>
<evidence type="ECO:0000313" key="9">
    <source>
        <dbReference type="Proteomes" id="UP000694845"/>
    </source>
</evidence>
<evidence type="ECO:0000256" key="5">
    <source>
        <dbReference type="PIRSR" id="PIRSR607724-2"/>
    </source>
</evidence>
<name>A0A8B7YLE9_ACAPL</name>
<dbReference type="GeneID" id="110980795"/>
<feature type="region of interest" description="Disordered" evidence="6">
    <location>
        <begin position="402"/>
        <end position="421"/>
    </location>
</feature>
<evidence type="ECO:0000259" key="7">
    <source>
        <dbReference type="Pfam" id="PF05028"/>
    </source>
</evidence>
<feature type="active site" evidence="4">
    <location>
        <position position="251"/>
    </location>
</feature>
<feature type="binding site" evidence="5">
    <location>
        <position position="309"/>
    </location>
    <ligand>
        <name>substrate</name>
    </ligand>
</feature>
<feature type="compositionally biased region" description="Basic and acidic residues" evidence="6">
    <location>
        <begin position="551"/>
        <end position="561"/>
    </location>
</feature>
<dbReference type="Pfam" id="PF20811">
    <property type="entry name" value="PARG_cat_N"/>
    <property type="match status" value="1"/>
</dbReference>
<reference evidence="10" key="1">
    <citation type="submission" date="2025-08" db="UniProtKB">
        <authorList>
            <consortium name="RefSeq"/>
        </authorList>
    </citation>
    <scope>IDENTIFICATION</scope>
</reference>
<dbReference type="GO" id="GO:0004649">
    <property type="term" value="F:poly(ADP-ribose) glycohydrolase activity"/>
    <property type="evidence" value="ECO:0007669"/>
    <property type="project" value="UniProtKB-EC"/>
</dbReference>
<dbReference type="PANTHER" id="PTHR12837:SF0">
    <property type="entry name" value="POLY(ADP-RIBOSE) GLYCOHYDROLASE"/>
    <property type="match status" value="1"/>
</dbReference>
<dbReference type="Pfam" id="PF05028">
    <property type="entry name" value="PARG_cat_C"/>
    <property type="match status" value="2"/>
</dbReference>
<keyword evidence="9" id="KW-1185">Reference proteome</keyword>
<feature type="region of interest" description="Disordered" evidence="6">
    <location>
        <begin position="907"/>
        <end position="938"/>
    </location>
</feature>
<feature type="region of interest" description="Disordered" evidence="6">
    <location>
        <begin position="810"/>
        <end position="835"/>
    </location>
</feature>
<dbReference type="InterPro" id="IPR007724">
    <property type="entry name" value="Poly_GlycHdrlase"/>
</dbReference>
<feature type="compositionally biased region" description="Polar residues" evidence="6">
    <location>
        <begin position="814"/>
        <end position="825"/>
    </location>
</feature>
<feature type="domain" description="PARG helical" evidence="8">
    <location>
        <begin position="87"/>
        <end position="208"/>
    </location>
</feature>
<feature type="active site" evidence="4">
    <location>
        <position position="270"/>
    </location>
</feature>
<dbReference type="Proteomes" id="UP000694845">
    <property type="component" value="Unplaced"/>
</dbReference>
<feature type="binding site" evidence="5">
    <location>
        <position position="254"/>
    </location>
    <ligand>
        <name>substrate</name>
    </ligand>
</feature>
<feature type="binding site" evidence="5">
    <location>
        <position position="268"/>
    </location>
    <ligand>
        <name>substrate</name>
    </ligand>
</feature>
<keyword evidence="3" id="KW-0378">Hydrolase</keyword>
<gene>
    <name evidence="10" type="primary">LOC110980795</name>
</gene>
<dbReference type="InterPro" id="IPR048362">
    <property type="entry name" value="PARG_helical"/>
</dbReference>
<feature type="region of interest" description="Disordered" evidence="6">
    <location>
        <begin position="950"/>
        <end position="987"/>
    </location>
</feature>
<dbReference type="KEGG" id="aplc:110980795"/>
<feature type="domain" description="PARG catalytic Macro" evidence="7">
    <location>
        <begin position="1238"/>
        <end position="1285"/>
    </location>
</feature>
<organism evidence="9 10">
    <name type="scientific">Acanthaster planci</name>
    <name type="common">Crown-of-thorns starfish</name>
    <dbReference type="NCBI Taxonomy" id="133434"/>
    <lineage>
        <taxon>Eukaryota</taxon>
        <taxon>Metazoa</taxon>
        <taxon>Echinodermata</taxon>
        <taxon>Eleutherozoa</taxon>
        <taxon>Asterozoa</taxon>
        <taxon>Asteroidea</taxon>
        <taxon>Valvatacea</taxon>
        <taxon>Valvatida</taxon>
        <taxon>Acanthasteridae</taxon>
        <taxon>Acanthaster</taxon>
    </lineage>
</organism>
<feature type="region of interest" description="Disordered" evidence="6">
    <location>
        <begin position="551"/>
        <end position="591"/>
    </location>
</feature>
<dbReference type="GO" id="GO:0006282">
    <property type="term" value="P:regulation of DNA repair"/>
    <property type="evidence" value="ECO:0007669"/>
    <property type="project" value="InterPro"/>
</dbReference>
<accession>A0A8B7YLE9</accession>
<proteinExistence type="inferred from homology"/>
<evidence type="ECO:0000256" key="1">
    <source>
        <dbReference type="ARBA" id="ARBA00009545"/>
    </source>
</evidence>
<evidence type="ECO:0000256" key="3">
    <source>
        <dbReference type="ARBA" id="ARBA00022801"/>
    </source>
</evidence>
<evidence type="ECO:0000313" key="10">
    <source>
        <dbReference type="RefSeq" id="XP_022093462.1"/>
    </source>
</evidence>
<dbReference type="GO" id="GO:0005634">
    <property type="term" value="C:nucleus"/>
    <property type="evidence" value="ECO:0007669"/>
    <property type="project" value="TreeGrafter"/>
</dbReference>
<sequence length="1334" mass="145069">MVNQEPGPALLEGGTVPLPCDGPGWAGLRAALAGLGAVASPEGLLPSLGRVYRAAHPAQLSWHTGRPLAPTPHPFLGLGHFLEHVASEAEQERFFQRVLPTIARLAGHIEAWRPQEAIQYMVQQQESSVCLDRRFVASVVANAFLCTFPKQPNPQLNSINFDEFFQFLICSSTKNSQAAKLRCILNYFDRLADVDMERDLTGQISYIRQVLGEGEAMSLEGWLDSKVKLCPLTIKHKGLIEDAGSHALQVDFANRFLGGGTLLASRQQEEIRFCTCPELLAALLFTESLQDNEAVVVAGFEQFSEYTGYSSTLKFSGDHKGCAERNSSGDLNNTLIAIDAMPWTGYLHNQYRPEHLLRELNKAYVGFCYPKASEASVSTGQEEADSSSYHDALDQSLVSTDGAEFETASSGDDRSRKSSCNSTLQAYGSSLSRAITDIAIKDVTGSYPRPSLPRDESSVTSLSTVLTASNASTPVNEGSPRKLPGIAGEVAALEGYATGLAQDVLKEGGASGTGEGTRSDANTEGYKVEAQLEHQAMTLVREVISSAVGTVRERNEQDIPEKATASCDGENSKEESLRASGDAVDGATSSDVRMSGSTLAVMAPPLKQNESQAGLEFHSGESRSSKGSLADYSIISSASGQSSEGFVKLNGDADLAYRQRHPNQAFSAEVLAADIMQDALATLHKHFNIRSGIPTTISSDSLNLSESHSEMSAARDRSGSFDMLTSGDISSSPSLSEYVRVNPFSLDGLAEDIMSSAFQQLQQILEEKASRDMNGNQKNNKMVILSDTDESLRNSLNNNAPSDYEALAQEDIRNGNTLRSSTQDSISREENRRTGAADSFAERLVGHVFNDSLLDLQNQSLLSNNRVRHHEEPDTPPPSPTDPAEMEASLQASQSFDKSLVTISEQPAIEEPQPLYLGDKRLSADSSGTESSQSREARIRECAEQLVARTLPESMRLLGGSAQTTSSSSSRRTSSPRSSIPDSSNRSSLDCFTEDLLRIGNINPTGKRPSRTEESLAFFAQEIKRMAEAEEKSSKKQKEDFADFAIELQRGSTRAQPDESPAMHSQSLEVLADRYSVQVISDVFVQLYGEPWSEAEHSDPEEENEMQSTSECVLSVTEHPQRRPSEQDLMSLASNLANSILEAALRVYREEHLHLPDVHVNLDAGSSDLGHDQCSPPEKADGDATSFKTCTLDEFASVTVDAATEEAFTHLTKFLKDGGRLVQEVDEGDLLRELGPTGQRPISTGNWGCGAFGGDPQLKSLIQWMVASQVGCPRMIYYSFGDERVSRLQRVVTEITSRQWTVGDLLGAVLDHSWLTLNVDAEPLNLFDRIINSG</sequence>
<protein>
    <recommendedName>
        <fullName evidence="2">poly(ADP-ribose) glycohydrolase</fullName>
        <ecNumber evidence="2">3.2.1.143</ecNumber>
    </recommendedName>
</protein>
<evidence type="ECO:0000256" key="2">
    <source>
        <dbReference type="ARBA" id="ARBA00012255"/>
    </source>
</evidence>
<evidence type="ECO:0000256" key="4">
    <source>
        <dbReference type="PIRSR" id="PIRSR607724-1"/>
    </source>
</evidence>